<evidence type="ECO:0000313" key="7">
    <source>
        <dbReference type="EMBL" id="RMA97682.1"/>
    </source>
</evidence>
<proteinExistence type="inferred from homology"/>
<dbReference type="GO" id="GO:0005737">
    <property type="term" value="C:cytoplasm"/>
    <property type="evidence" value="ECO:0007669"/>
    <property type="project" value="UniProtKB-SubCell"/>
</dbReference>
<evidence type="ECO:0000256" key="4">
    <source>
        <dbReference type="ARBA" id="ARBA00023102"/>
    </source>
</evidence>
<evidence type="ECO:0000256" key="1">
    <source>
        <dbReference type="ARBA" id="ARBA00005047"/>
    </source>
</evidence>
<keyword evidence="3 6" id="KW-0028">Amino-acid biosynthesis</keyword>
<dbReference type="GO" id="GO:0000105">
    <property type="term" value="P:L-histidine biosynthetic process"/>
    <property type="evidence" value="ECO:0007669"/>
    <property type="project" value="UniProtKB-UniRule"/>
</dbReference>
<accession>A0A3M0C3Z4</accession>
<keyword evidence="8" id="KW-1185">Reference proteome</keyword>
<keyword evidence="5 6" id="KW-0456">Lyase</keyword>
<dbReference type="CDD" id="cd07914">
    <property type="entry name" value="IGPD"/>
    <property type="match status" value="1"/>
</dbReference>
<evidence type="ECO:0000313" key="8">
    <source>
        <dbReference type="Proteomes" id="UP000280842"/>
    </source>
</evidence>
<dbReference type="InterPro" id="IPR000807">
    <property type="entry name" value="ImidazoleglycerolP_deHydtase"/>
</dbReference>
<dbReference type="PANTHER" id="PTHR23133">
    <property type="entry name" value="IMIDAZOLEGLYCEROL-PHOSPHATE DEHYDRATASE HIS7"/>
    <property type="match status" value="1"/>
</dbReference>
<dbReference type="Proteomes" id="UP000280842">
    <property type="component" value="Unassembled WGS sequence"/>
</dbReference>
<dbReference type="EC" id="4.2.1.19" evidence="6"/>
<sequence>MRKAYIKRETKETQIEAEINLDGTGKNNIDTPVGFLNHMIESFSKHSLIDINLKASGDVHISHHHTVEDTGIVLGEALKKALGDKKGIKRFGYAIIPMDEALALCSIDLSGRPLIFYDDLGFKGKITEFDFELMEEFFKGFTLSAGITVHLKALSGKNLHHIAECLTKAFAVAIRNAIEIDKRRKDEIPSTKGSL</sequence>
<evidence type="ECO:0000256" key="2">
    <source>
        <dbReference type="ARBA" id="ARBA00016664"/>
    </source>
</evidence>
<dbReference type="NCBIfam" id="NF002114">
    <property type="entry name" value="PRK00951.2-4"/>
    <property type="match status" value="1"/>
</dbReference>
<keyword evidence="4 6" id="KW-0368">Histidine biosynthesis</keyword>
<evidence type="ECO:0000256" key="6">
    <source>
        <dbReference type="HAMAP-Rule" id="MF_00076"/>
    </source>
</evidence>
<comment type="catalytic activity">
    <reaction evidence="6">
        <text>D-erythro-1-(imidazol-4-yl)glycerol 3-phosphate = 3-(imidazol-4-yl)-2-oxopropyl phosphate + H2O</text>
        <dbReference type="Rhea" id="RHEA:11040"/>
        <dbReference type="ChEBI" id="CHEBI:15377"/>
        <dbReference type="ChEBI" id="CHEBI:57766"/>
        <dbReference type="ChEBI" id="CHEBI:58278"/>
        <dbReference type="EC" id="4.2.1.19"/>
    </reaction>
</comment>
<organism evidence="7 8">
    <name type="scientific">Hydrogenothermus marinus</name>
    <dbReference type="NCBI Taxonomy" id="133270"/>
    <lineage>
        <taxon>Bacteria</taxon>
        <taxon>Pseudomonadati</taxon>
        <taxon>Aquificota</taxon>
        <taxon>Aquificia</taxon>
        <taxon>Aquificales</taxon>
        <taxon>Hydrogenothermaceae</taxon>
        <taxon>Hydrogenothermus</taxon>
    </lineage>
</organism>
<dbReference type="SUPFAM" id="SSF54211">
    <property type="entry name" value="Ribosomal protein S5 domain 2-like"/>
    <property type="match status" value="2"/>
</dbReference>
<dbReference type="NCBIfam" id="NF002111">
    <property type="entry name" value="PRK00951.2-1"/>
    <property type="match status" value="1"/>
</dbReference>
<keyword evidence="6" id="KW-0963">Cytoplasm</keyword>
<reference evidence="7 8" key="1">
    <citation type="submission" date="2018-10" db="EMBL/GenBank/DDBJ databases">
        <title>Genomic Encyclopedia of Archaeal and Bacterial Type Strains, Phase II (KMG-II): from individual species to whole genera.</title>
        <authorList>
            <person name="Goeker M."/>
        </authorList>
    </citation>
    <scope>NUCLEOTIDE SEQUENCE [LARGE SCALE GENOMIC DNA]</scope>
    <source>
        <strain evidence="7 8">VM1</strain>
    </source>
</reference>
<dbReference type="FunFam" id="3.30.230.40:FF:000003">
    <property type="entry name" value="Imidazoleglycerol-phosphate dehydratase HisB"/>
    <property type="match status" value="1"/>
</dbReference>
<dbReference type="FunFam" id="3.30.230.40:FF:000001">
    <property type="entry name" value="Imidazoleglycerol-phosphate dehydratase HisB"/>
    <property type="match status" value="1"/>
</dbReference>
<dbReference type="InterPro" id="IPR020568">
    <property type="entry name" value="Ribosomal_Su5_D2-typ_SF"/>
</dbReference>
<comment type="caution">
    <text evidence="7">The sequence shown here is derived from an EMBL/GenBank/DDBJ whole genome shotgun (WGS) entry which is preliminary data.</text>
</comment>
<dbReference type="Gene3D" id="3.30.230.40">
    <property type="entry name" value="Imidazole glycerol phosphate dehydratase, domain 1"/>
    <property type="match status" value="2"/>
</dbReference>
<comment type="subcellular location">
    <subcellularLocation>
        <location evidence="6">Cytoplasm</location>
    </subcellularLocation>
</comment>
<gene>
    <name evidence="6" type="primary">hisB</name>
    <name evidence="7" type="ORF">CLV39_0305</name>
</gene>
<dbReference type="OrthoDB" id="9790411at2"/>
<comment type="pathway">
    <text evidence="1 6">Amino-acid biosynthesis; L-histidine biosynthesis; L-histidine from 5-phospho-alpha-D-ribose 1-diphosphate: step 6/9.</text>
</comment>
<dbReference type="GO" id="GO:0004424">
    <property type="term" value="F:imidazoleglycerol-phosphate dehydratase activity"/>
    <property type="evidence" value="ECO:0007669"/>
    <property type="project" value="UniProtKB-UniRule"/>
</dbReference>
<evidence type="ECO:0000256" key="3">
    <source>
        <dbReference type="ARBA" id="ARBA00022605"/>
    </source>
</evidence>
<comment type="similarity">
    <text evidence="6">Belongs to the imidazoleglycerol-phosphate dehydratase family.</text>
</comment>
<protein>
    <recommendedName>
        <fullName evidence="2 6">Imidazoleglycerol-phosphate dehydratase</fullName>
        <shortName evidence="6">IGPD</shortName>
        <ecNumber evidence="6">4.2.1.19</ecNumber>
    </recommendedName>
</protein>
<dbReference type="AlphaFoldDB" id="A0A3M0C3Z4"/>
<evidence type="ECO:0000256" key="5">
    <source>
        <dbReference type="ARBA" id="ARBA00023239"/>
    </source>
</evidence>
<dbReference type="HAMAP" id="MF_00076">
    <property type="entry name" value="HisB"/>
    <property type="match status" value="1"/>
</dbReference>
<name>A0A3M0C3Z4_9AQUI</name>
<dbReference type="Pfam" id="PF00475">
    <property type="entry name" value="IGPD"/>
    <property type="match status" value="1"/>
</dbReference>
<dbReference type="EMBL" id="REFO01000010">
    <property type="protein sequence ID" value="RMA97682.1"/>
    <property type="molecule type" value="Genomic_DNA"/>
</dbReference>
<dbReference type="PANTHER" id="PTHR23133:SF2">
    <property type="entry name" value="IMIDAZOLEGLYCEROL-PHOSPHATE DEHYDRATASE"/>
    <property type="match status" value="1"/>
</dbReference>
<dbReference type="InterPro" id="IPR038494">
    <property type="entry name" value="IGPD_sf"/>
</dbReference>
<dbReference type="UniPathway" id="UPA00031">
    <property type="reaction ID" value="UER00011"/>
</dbReference>
<dbReference type="RefSeq" id="WP_121922457.1">
    <property type="nucleotide sequence ID" value="NZ_REFO01000010.1"/>
</dbReference>